<accession>A0A1F6F3N7</accession>
<dbReference type="SUPFAM" id="SSF57884">
    <property type="entry name" value="Ada DNA repair protein, N-terminal domain (N-Ada 10)"/>
    <property type="match status" value="1"/>
</dbReference>
<dbReference type="STRING" id="1798512.A3A39_04165"/>
<evidence type="ECO:0008006" key="4">
    <source>
        <dbReference type="Google" id="ProtNLM"/>
    </source>
</evidence>
<protein>
    <recommendedName>
        <fullName evidence="4">Ada DNA repair metal-binding domain-containing protein</fullName>
    </recommendedName>
</protein>
<dbReference type="Gene3D" id="3.40.10.10">
    <property type="entry name" value="DNA Methylphosphotriester Repair Domain"/>
    <property type="match status" value="1"/>
</dbReference>
<feature type="transmembrane region" description="Helical" evidence="1">
    <location>
        <begin position="21"/>
        <end position="42"/>
    </location>
</feature>
<reference evidence="2 3" key="1">
    <citation type="journal article" date="2016" name="Nat. Commun.">
        <title>Thousands of microbial genomes shed light on interconnected biogeochemical processes in an aquifer system.</title>
        <authorList>
            <person name="Anantharaman K."/>
            <person name="Brown C.T."/>
            <person name="Hug L.A."/>
            <person name="Sharon I."/>
            <person name="Castelle C.J."/>
            <person name="Probst A.J."/>
            <person name="Thomas B.C."/>
            <person name="Singh A."/>
            <person name="Wilkins M.J."/>
            <person name="Karaoz U."/>
            <person name="Brodie E.L."/>
            <person name="Williams K.H."/>
            <person name="Hubbard S.S."/>
            <person name="Banfield J.F."/>
        </authorList>
    </citation>
    <scope>NUCLEOTIDE SEQUENCE [LARGE SCALE GENOMIC DNA]</scope>
</reference>
<organism evidence="2 3">
    <name type="scientific">Candidatus Kaiserbacteria bacterium RIFCSPLOWO2_01_FULL_54_13</name>
    <dbReference type="NCBI Taxonomy" id="1798512"/>
    <lineage>
        <taxon>Bacteria</taxon>
        <taxon>Candidatus Kaiseribacteriota</taxon>
    </lineage>
</organism>
<keyword evidence="1" id="KW-0812">Transmembrane</keyword>
<keyword evidence="1" id="KW-1133">Transmembrane helix</keyword>
<sequence>MNIPELRQRIKNGTADMIGEWGIIAVVLLVGLASFGLGRLSVLEEVKPVVSVRQAEAESAPRAMYIGGLVVASRKGSAYHYPWCSGASTIAASNRVWFSSEEAARKAGYAPAKNCKGLANSK</sequence>
<dbReference type="InterPro" id="IPR035451">
    <property type="entry name" value="Ada-like_dom_sf"/>
</dbReference>
<proteinExistence type="predicted"/>
<evidence type="ECO:0000313" key="2">
    <source>
        <dbReference type="EMBL" id="OGG80465.1"/>
    </source>
</evidence>
<evidence type="ECO:0000313" key="3">
    <source>
        <dbReference type="Proteomes" id="UP000177372"/>
    </source>
</evidence>
<dbReference type="AlphaFoldDB" id="A0A1F6F3N7"/>
<comment type="caution">
    <text evidence="2">The sequence shown here is derived from an EMBL/GenBank/DDBJ whole genome shotgun (WGS) entry which is preliminary data.</text>
</comment>
<name>A0A1F6F3N7_9BACT</name>
<keyword evidence="1" id="KW-0472">Membrane</keyword>
<dbReference type="Proteomes" id="UP000177372">
    <property type="component" value="Unassembled WGS sequence"/>
</dbReference>
<gene>
    <name evidence="2" type="ORF">A3A39_04165</name>
</gene>
<dbReference type="EMBL" id="MFLZ01000007">
    <property type="protein sequence ID" value="OGG80465.1"/>
    <property type="molecule type" value="Genomic_DNA"/>
</dbReference>
<evidence type="ECO:0000256" key="1">
    <source>
        <dbReference type="SAM" id="Phobius"/>
    </source>
</evidence>